<dbReference type="Proteomes" id="UP001499978">
    <property type="component" value="Unassembled WGS sequence"/>
</dbReference>
<evidence type="ECO:0008006" key="4">
    <source>
        <dbReference type="Google" id="ProtNLM"/>
    </source>
</evidence>
<dbReference type="Pfam" id="PF14273">
    <property type="entry name" value="DUF4360"/>
    <property type="match status" value="1"/>
</dbReference>
<proteinExistence type="predicted"/>
<reference evidence="2 3" key="1">
    <citation type="journal article" date="2019" name="Int. J. Syst. Evol. Microbiol.">
        <title>The Global Catalogue of Microorganisms (GCM) 10K type strain sequencing project: providing services to taxonomists for standard genome sequencing and annotation.</title>
        <authorList>
            <consortium name="The Broad Institute Genomics Platform"/>
            <consortium name="The Broad Institute Genome Sequencing Center for Infectious Disease"/>
            <person name="Wu L."/>
            <person name="Ma J."/>
        </authorList>
    </citation>
    <scope>NUCLEOTIDE SEQUENCE [LARGE SCALE GENOMIC DNA]</scope>
    <source>
        <strain evidence="2 3">JCM 3367</strain>
    </source>
</reference>
<gene>
    <name evidence="2" type="ORF">GCM10010201_30100</name>
</gene>
<evidence type="ECO:0000256" key="1">
    <source>
        <dbReference type="SAM" id="SignalP"/>
    </source>
</evidence>
<dbReference type="PANTHER" id="PTHR38847:SF1">
    <property type="entry name" value="PSEUDOURIDINE SYNTHASE RSUA_RLUA-LIKE DOMAIN-CONTAINING PROTEIN"/>
    <property type="match status" value="1"/>
</dbReference>
<feature type="signal peptide" evidence="1">
    <location>
        <begin position="1"/>
        <end position="30"/>
    </location>
</feature>
<sequence length="217" mass="21886">MSKLSTFTAGGIMLAAAGLVASVLTAPAQASPIQIGATGVPIAAKLTAAGGSGCKKASTDKDDVKVTTTADGTVAVTYPTIKAEPIGVVRINRKNCNAQLGISVPAGYTWGIEKISAHGKAKIEGDAHGSLYVDANVAGVGGSVVLEHEVNTTGAFDPSVQSNAAVGPTCGEQRDLLVNTSVLAGKSRYGSSTVEISYPAGEKVKEAVFIKLVAKQC</sequence>
<protein>
    <recommendedName>
        <fullName evidence="4">Secreted protein</fullName>
    </recommendedName>
</protein>
<name>A0ABN3NNS8_9ACTN</name>
<feature type="chain" id="PRO_5046058394" description="Secreted protein" evidence="1">
    <location>
        <begin position="31"/>
        <end position="217"/>
    </location>
</feature>
<dbReference type="EMBL" id="BAAARY010000015">
    <property type="protein sequence ID" value="GAA2528918.1"/>
    <property type="molecule type" value="Genomic_DNA"/>
</dbReference>
<dbReference type="InterPro" id="IPR025649">
    <property type="entry name" value="DUF4360"/>
</dbReference>
<keyword evidence="1" id="KW-0732">Signal</keyword>
<evidence type="ECO:0000313" key="2">
    <source>
        <dbReference type="EMBL" id="GAA2528918.1"/>
    </source>
</evidence>
<evidence type="ECO:0000313" key="3">
    <source>
        <dbReference type="Proteomes" id="UP001499978"/>
    </source>
</evidence>
<comment type="caution">
    <text evidence="2">The sequence shown here is derived from an EMBL/GenBank/DDBJ whole genome shotgun (WGS) entry which is preliminary data.</text>
</comment>
<accession>A0ABN3NNS8</accession>
<organism evidence="2 3">
    <name type="scientific">Pilimelia columellifera subsp. columellifera</name>
    <dbReference type="NCBI Taxonomy" id="706583"/>
    <lineage>
        <taxon>Bacteria</taxon>
        <taxon>Bacillati</taxon>
        <taxon>Actinomycetota</taxon>
        <taxon>Actinomycetes</taxon>
        <taxon>Micromonosporales</taxon>
        <taxon>Micromonosporaceae</taxon>
        <taxon>Pilimelia</taxon>
    </lineage>
</organism>
<dbReference type="PANTHER" id="PTHR38847">
    <property type="match status" value="1"/>
</dbReference>
<keyword evidence="3" id="KW-1185">Reference proteome</keyword>